<dbReference type="EMBL" id="CAWUFR010000112">
    <property type="protein sequence ID" value="CAK6967915.1"/>
    <property type="molecule type" value="Genomic_DNA"/>
</dbReference>
<keyword evidence="1" id="KW-0472">Membrane</keyword>
<keyword evidence="1" id="KW-1133">Transmembrane helix</keyword>
<proteinExistence type="predicted"/>
<feature type="transmembrane region" description="Helical" evidence="1">
    <location>
        <begin position="12"/>
        <end position="30"/>
    </location>
</feature>
<keyword evidence="3" id="KW-1185">Reference proteome</keyword>
<evidence type="ECO:0000256" key="1">
    <source>
        <dbReference type="SAM" id="Phobius"/>
    </source>
</evidence>
<evidence type="ECO:0000313" key="2">
    <source>
        <dbReference type="EMBL" id="CAK6967915.1"/>
    </source>
</evidence>
<gene>
    <name evidence="2" type="ORF">FSCOSCO3_A027931</name>
</gene>
<protein>
    <submittedName>
        <fullName evidence="2">Uncharacterized protein LOC127379198 isoform X8</fullName>
    </submittedName>
</protein>
<keyword evidence="1" id="KW-0812">Transmembrane</keyword>
<comment type="caution">
    <text evidence="2">The sequence shown here is derived from an EMBL/GenBank/DDBJ whole genome shotgun (WGS) entry which is preliminary data.</text>
</comment>
<dbReference type="AlphaFoldDB" id="A0AAV1P9L4"/>
<dbReference type="Proteomes" id="UP001314229">
    <property type="component" value="Unassembled WGS sequence"/>
</dbReference>
<name>A0AAV1P9L4_SCOSC</name>
<sequence>MAATGLQTTKGLYFTFTLLGLVCLASSLMTKDELERIKEIVHGIQENIDKNEAMKESTMADYEKLENQSLNIIVKVVERLKKMEIELLVDIPSPDGFLETFKGYLEKAKTFLKRRSEVQAAEHEEVYRRNRELEGFIEFHEGKQAEL</sequence>
<evidence type="ECO:0000313" key="3">
    <source>
        <dbReference type="Proteomes" id="UP001314229"/>
    </source>
</evidence>
<reference evidence="2 3" key="1">
    <citation type="submission" date="2024-01" db="EMBL/GenBank/DDBJ databases">
        <authorList>
            <person name="Alioto T."/>
            <person name="Alioto T."/>
            <person name="Gomez Garrido J."/>
        </authorList>
    </citation>
    <scope>NUCLEOTIDE SEQUENCE [LARGE SCALE GENOMIC DNA]</scope>
</reference>
<organism evidence="2 3">
    <name type="scientific">Scomber scombrus</name>
    <name type="common">Atlantic mackerel</name>
    <name type="synonym">Scomber vernalis</name>
    <dbReference type="NCBI Taxonomy" id="13677"/>
    <lineage>
        <taxon>Eukaryota</taxon>
        <taxon>Metazoa</taxon>
        <taxon>Chordata</taxon>
        <taxon>Craniata</taxon>
        <taxon>Vertebrata</taxon>
        <taxon>Euteleostomi</taxon>
        <taxon>Actinopterygii</taxon>
        <taxon>Neopterygii</taxon>
        <taxon>Teleostei</taxon>
        <taxon>Neoteleostei</taxon>
        <taxon>Acanthomorphata</taxon>
        <taxon>Pelagiaria</taxon>
        <taxon>Scombriformes</taxon>
        <taxon>Scombridae</taxon>
        <taxon>Scomber</taxon>
    </lineage>
</organism>
<accession>A0AAV1P9L4</accession>